<comment type="caution">
    <text evidence="1">The sequence shown here is derived from an EMBL/GenBank/DDBJ whole genome shotgun (WGS) entry which is preliminary data.</text>
</comment>
<accession>A0A2S7IQ03</accession>
<protein>
    <submittedName>
        <fullName evidence="1">Uncharacterized protein</fullName>
    </submittedName>
</protein>
<dbReference type="Proteomes" id="UP000239590">
    <property type="component" value="Unassembled WGS sequence"/>
</dbReference>
<dbReference type="OrthoDB" id="965566at2"/>
<dbReference type="AlphaFoldDB" id="A0A2S7IQ03"/>
<evidence type="ECO:0000313" key="2">
    <source>
        <dbReference type="Proteomes" id="UP000239590"/>
    </source>
</evidence>
<gene>
    <name evidence="1" type="ORF">C5O19_09315</name>
</gene>
<evidence type="ECO:0000313" key="1">
    <source>
        <dbReference type="EMBL" id="PQA59803.1"/>
    </source>
</evidence>
<proteinExistence type="predicted"/>
<reference evidence="2" key="1">
    <citation type="submission" date="2018-02" db="EMBL/GenBank/DDBJ databases">
        <title>Genome sequencing of Solimonas sp. HR-BB.</title>
        <authorList>
            <person name="Lee Y."/>
            <person name="Jeon C.O."/>
        </authorList>
    </citation>
    <scope>NUCLEOTIDE SEQUENCE [LARGE SCALE GENOMIC DNA]</scope>
    <source>
        <strain evidence="2">HR-U</strain>
    </source>
</reference>
<sequence>MRFLYLASTVLLVSIIWLTINKYRDLASPGAYTEPDHLEELLADVKKKLPPGASLGMKANVAPDRVDMLYFKSTLVLAPMVVELAERDTMLILEEPGLPPLALDNYERIVSGGNQELTYRVVHLKR</sequence>
<keyword evidence="2" id="KW-1185">Reference proteome</keyword>
<name>A0A2S7IQ03_9BACT</name>
<dbReference type="RefSeq" id="WP_102199758.1">
    <property type="nucleotide sequence ID" value="NZ_PTRA01000001.1"/>
</dbReference>
<dbReference type="EMBL" id="PTRA01000001">
    <property type="protein sequence ID" value="PQA59803.1"/>
    <property type="molecule type" value="Genomic_DNA"/>
</dbReference>
<organism evidence="1 2">
    <name type="scientific">Siphonobacter curvatus</name>
    <dbReference type="NCBI Taxonomy" id="2094562"/>
    <lineage>
        <taxon>Bacteria</taxon>
        <taxon>Pseudomonadati</taxon>
        <taxon>Bacteroidota</taxon>
        <taxon>Cytophagia</taxon>
        <taxon>Cytophagales</taxon>
        <taxon>Cytophagaceae</taxon>
        <taxon>Siphonobacter</taxon>
    </lineage>
</organism>